<feature type="transmembrane region" description="Helical" evidence="9">
    <location>
        <begin position="231"/>
        <end position="251"/>
    </location>
</feature>
<protein>
    <submittedName>
        <fullName evidence="11">MFS transporter</fullName>
    </submittedName>
</protein>
<feature type="transmembrane region" description="Helical" evidence="9">
    <location>
        <begin position="392"/>
        <end position="415"/>
    </location>
</feature>
<feature type="transmembrane region" description="Helical" evidence="9">
    <location>
        <begin position="145"/>
        <end position="164"/>
    </location>
</feature>
<dbReference type="InterPro" id="IPR020846">
    <property type="entry name" value="MFS_dom"/>
</dbReference>
<feature type="transmembrane region" description="Helical" evidence="9">
    <location>
        <begin position="331"/>
        <end position="348"/>
    </location>
</feature>
<evidence type="ECO:0000256" key="5">
    <source>
        <dbReference type="ARBA" id="ARBA00022989"/>
    </source>
</evidence>
<keyword evidence="12" id="KW-1185">Reference proteome</keyword>
<evidence type="ECO:0000256" key="1">
    <source>
        <dbReference type="ARBA" id="ARBA00004651"/>
    </source>
</evidence>
<dbReference type="Proteomes" id="UP000286746">
    <property type="component" value="Unassembled WGS sequence"/>
</dbReference>
<evidence type="ECO:0000256" key="2">
    <source>
        <dbReference type="ARBA" id="ARBA00022448"/>
    </source>
</evidence>
<dbReference type="PANTHER" id="PTHR42718:SF46">
    <property type="entry name" value="BLR6921 PROTEIN"/>
    <property type="match status" value="1"/>
</dbReference>
<dbReference type="Gene3D" id="1.20.1250.20">
    <property type="entry name" value="MFS general substrate transporter like domains"/>
    <property type="match status" value="1"/>
</dbReference>
<feature type="transmembrane region" description="Helical" evidence="9">
    <location>
        <begin position="360"/>
        <end position="380"/>
    </location>
</feature>
<name>A0A401WEV3_STREY</name>
<feature type="transmembrane region" description="Helical" evidence="9">
    <location>
        <begin position="117"/>
        <end position="139"/>
    </location>
</feature>
<dbReference type="PANTHER" id="PTHR42718">
    <property type="entry name" value="MAJOR FACILITATOR SUPERFAMILY MULTIDRUG TRANSPORTER MFSC"/>
    <property type="match status" value="1"/>
</dbReference>
<gene>
    <name evidence="11" type="ORF">GKJPGBOP_07670</name>
</gene>
<proteinExistence type="predicted"/>
<keyword evidence="6 9" id="KW-0472">Membrane</keyword>
<evidence type="ECO:0000259" key="10">
    <source>
        <dbReference type="PROSITE" id="PS50850"/>
    </source>
</evidence>
<keyword evidence="3" id="KW-1003">Cell membrane</keyword>
<organism evidence="11 12">
    <name type="scientific">Streptomyces paromomycinus</name>
    <name type="common">Streptomyces rimosus subsp. paromomycinus</name>
    <dbReference type="NCBI Taxonomy" id="92743"/>
    <lineage>
        <taxon>Bacteria</taxon>
        <taxon>Bacillati</taxon>
        <taxon>Actinomycetota</taxon>
        <taxon>Actinomycetes</taxon>
        <taxon>Kitasatosporales</taxon>
        <taxon>Streptomycetaceae</taxon>
        <taxon>Streptomyces</taxon>
    </lineage>
</organism>
<keyword evidence="4 9" id="KW-0812">Transmembrane</keyword>
<feature type="transmembrane region" description="Helical" evidence="9">
    <location>
        <begin position="502"/>
        <end position="522"/>
    </location>
</feature>
<keyword evidence="7" id="KW-0046">Antibiotic resistance</keyword>
<dbReference type="GO" id="GO:0005886">
    <property type="term" value="C:plasma membrane"/>
    <property type="evidence" value="ECO:0007669"/>
    <property type="project" value="UniProtKB-SubCell"/>
</dbReference>
<dbReference type="CDD" id="cd17321">
    <property type="entry name" value="MFS_MMR_MDR_like"/>
    <property type="match status" value="1"/>
</dbReference>
<keyword evidence="5 9" id="KW-1133">Transmembrane helix</keyword>
<dbReference type="InterPro" id="IPR036259">
    <property type="entry name" value="MFS_trans_sf"/>
</dbReference>
<dbReference type="RefSeq" id="WP_246177830.1">
    <property type="nucleotide sequence ID" value="NZ_BHZD01000001.1"/>
</dbReference>
<reference evidence="11 12" key="1">
    <citation type="submission" date="2018-11" db="EMBL/GenBank/DDBJ databases">
        <title>Whole genome sequence of Streptomyces paromomycinus NBRC 15454(T).</title>
        <authorList>
            <person name="Komaki H."/>
            <person name="Tamura T."/>
        </authorList>
    </citation>
    <scope>NUCLEOTIDE SEQUENCE [LARGE SCALE GENOMIC DNA]</scope>
    <source>
        <strain evidence="11 12">NBRC 15454</strain>
    </source>
</reference>
<feature type="region of interest" description="Disordered" evidence="8">
    <location>
        <begin position="1"/>
        <end position="40"/>
    </location>
</feature>
<feature type="transmembrane region" description="Helical" evidence="9">
    <location>
        <begin position="83"/>
        <end position="105"/>
    </location>
</feature>
<keyword evidence="2" id="KW-0813">Transport</keyword>
<feature type="domain" description="Major facilitator superfamily (MFS) profile" evidence="10">
    <location>
        <begin position="43"/>
        <end position="526"/>
    </location>
</feature>
<feature type="transmembrane region" description="Helical" evidence="9">
    <location>
        <begin position="45"/>
        <end position="68"/>
    </location>
</feature>
<evidence type="ECO:0000256" key="9">
    <source>
        <dbReference type="SAM" id="Phobius"/>
    </source>
</evidence>
<sequence>MTRTTPTSSASPASPASPASSESASPHPPNPAPTGPNHPTGPNRLTIAVMCLCVTLVVGMVSAVNLAIPSLSRSPLHPSAEAVVWVVDGYVVFFACLLVPAGALADRLGRKGTLLSGMALFTAGSALCAAAPGIAVVIAGRMLSGVGAAAVLPTTLALLVADAAPERRARLVAVWASMTGLAAVLGNVGGGAALQAGSWRALFVCVAPPALLALVLIAACTPAAVRHDRPVSPLSAGLLTAGFLSLLAGIVSGPESGWLSVRTVGGFALAAVLLTCWVRYELGRPHPMLDPRLFALPVVRAGALGLALAFVGMFGLFYVNGQYLQYAQGHSPLGAGVRLLPMAAALLLAPRCATAMEQRLGGRATVGTGLLVLAAGLATVSTVSAHTPYVRYAAGATLTAAGCGLATPLLSHGMMSALPPDRAGTGSGLQSLARELGSALGIAISGSIVTALFTAHLPAVLNGPHPPTTVAAAERQLSGASGPAGGGLHDAVLDAFTGSLDVAMLVLAAVVVAGGALVVAWYPGRRTRT</sequence>
<feature type="transmembrane region" description="Helical" evidence="9">
    <location>
        <begin position="436"/>
        <end position="457"/>
    </location>
</feature>
<feature type="transmembrane region" description="Helical" evidence="9">
    <location>
        <begin position="257"/>
        <end position="278"/>
    </location>
</feature>
<comment type="subcellular location">
    <subcellularLocation>
        <location evidence="1">Cell membrane</location>
        <topology evidence="1">Multi-pass membrane protein</topology>
    </subcellularLocation>
</comment>
<evidence type="ECO:0000256" key="4">
    <source>
        <dbReference type="ARBA" id="ARBA00022692"/>
    </source>
</evidence>
<evidence type="ECO:0000313" key="12">
    <source>
        <dbReference type="Proteomes" id="UP000286746"/>
    </source>
</evidence>
<feature type="transmembrane region" description="Helical" evidence="9">
    <location>
        <begin position="171"/>
        <end position="193"/>
    </location>
</feature>
<dbReference type="Pfam" id="PF07690">
    <property type="entry name" value="MFS_1"/>
    <property type="match status" value="1"/>
</dbReference>
<feature type="transmembrane region" description="Helical" evidence="9">
    <location>
        <begin position="298"/>
        <end position="319"/>
    </location>
</feature>
<dbReference type="PROSITE" id="PS00216">
    <property type="entry name" value="SUGAR_TRANSPORT_1"/>
    <property type="match status" value="1"/>
</dbReference>
<dbReference type="InterPro" id="IPR011701">
    <property type="entry name" value="MFS"/>
</dbReference>
<dbReference type="GO" id="GO:0022857">
    <property type="term" value="F:transmembrane transporter activity"/>
    <property type="evidence" value="ECO:0007669"/>
    <property type="project" value="InterPro"/>
</dbReference>
<feature type="compositionally biased region" description="Pro residues" evidence="8">
    <location>
        <begin position="26"/>
        <end position="36"/>
    </location>
</feature>
<comment type="caution">
    <text evidence="11">The sequence shown here is derived from an EMBL/GenBank/DDBJ whole genome shotgun (WGS) entry which is preliminary data.</text>
</comment>
<evidence type="ECO:0000313" key="11">
    <source>
        <dbReference type="EMBL" id="GCD47876.1"/>
    </source>
</evidence>
<dbReference type="AlphaFoldDB" id="A0A401WEV3"/>
<evidence type="ECO:0000256" key="3">
    <source>
        <dbReference type="ARBA" id="ARBA00022475"/>
    </source>
</evidence>
<feature type="compositionally biased region" description="Low complexity" evidence="8">
    <location>
        <begin position="1"/>
        <end position="25"/>
    </location>
</feature>
<dbReference type="PROSITE" id="PS50850">
    <property type="entry name" value="MFS"/>
    <property type="match status" value="1"/>
</dbReference>
<dbReference type="EMBL" id="BHZD01000001">
    <property type="protein sequence ID" value="GCD47876.1"/>
    <property type="molecule type" value="Genomic_DNA"/>
</dbReference>
<evidence type="ECO:0000256" key="7">
    <source>
        <dbReference type="ARBA" id="ARBA00023251"/>
    </source>
</evidence>
<accession>A0A401WEV3</accession>
<dbReference type="InterPro" id="IPR005829">
    <property type="entry name" value="Sugar_transporter_CS"/>
</dbReference>
<evidence type="ECO:0000256" key="8">
    <source>
        <dbReference type="SAM" id="MobiDB-lite"/>
    </source>
</evidence>
<evidence type="ECO:0000256" key="6">
    <source>
        <dbReference type="ARBA" id="ARBA00023136"/>
    </source>
</evidence>
<dbReference type="GO" id="GO:0046677">
    <property type="term" value="P:response to antibiotic"/>
    <property type="evidence" value="ECO:0007669"/>
    <property type="project" value="UniProtKB-KW"/>
</dbReference>
<dbReference type="SUPFAM" id="SSF103473">
    <property type="entry name" value="MFS general substrate transporter"/>
    <property type="match status" value="1"/>
</dbReference>
<feature type="transmembrane region" description="Helical" evidence="9">
    <location>
        <begin position="199"/>
        <end position="219"/>
    </location>
</feature>